<dbReference type="FunFam" id="3.40.50.2000:FF:000268">
    <property type="entry name" value="Glycosyltransferase family 1 protein"/>
    <property type="match status" value="1"/>
</dbReference>
<dbReference type="SUPFAM" id="SSF53756">
    <property type="entry name" value="UDP-Glycosyltransferase/glycogen phosphorylase"/>
    <property type="match status" value="1"/>
</dbReference>
<dbReference type="EMBL" id="JAPDHF010000005">
    <property type="protein sequence ID" value="KAJ4017970.1"/>
    <property type="molecule type" value="Genomic_DNA"/>
</dbReference>
<evidence type="ECO:0000313" key="5">
    <source>
        <dbReference type="EMBL" id="KAJ4017970.1"/>
    </source>
</evidence>
<dbReference type="SUPFAM" id="SSF51735">
    <property type="entry name" value="NAD(P)-binding Rossmann-fold domains"/>
    <property type="match status" value="1"/>
</dbReference>
<dbReference type="InterPro" id="IPR010610">
    <property type="entry name" value="EryCIII-like_C"/>
</dbReference>
<dbReference type="PANTHER" id="PTHR48050">
    <property type="entry name" value="STEROL 3-BETA-GLUCOSYLTRANSFERASE"/>
    <property type="match status" value="1"/>
</dbReference>
<dbReference type="Pfam" id="PF01370">
    <property type="entry name" value="Epimerase"/>
    <property type="match status" value="1"/>
</dbReference>
<dbReference type="InterPro" id="IPR004276">
    <property type="entry name" value="GlycoTrans_28_N"/>
</dbReference>
<accession>A0A9W8PTV3</accession>
<dbReference type="InterPro" id="IPR001509">
    <property type="entry name" value="Epimerase_deHydtase"/>
</dbReference>
<proteinExistence type="predicted"/>
<feature type="domain" description="Glycosyltransferase family 28 N-terminal" evidence="3">
    <location>
        <begin position="442"/>
        <end position="603"/>
    </location>
</feature>
<dbReference type="InterPro" id="IPR050426">
    <property type="entry name" value="Glycosyltransferase_28"/>
</dbReference>
<evidence type="ECO:0000259" key="4">
    <source>
        <dbReference type="Pfam" id="PF06722"/>
    </source>
</evidence>
<dbReference type="InterPro" id="IPR036291">
    <property type="entry name" value="NAD(P)-bd_dom_sf"/>
</dbReference>
<reference evidence="5" key="1">
    <citation type="submission" date="2022-10" db="EMBL/GenBank/DDBJ databases">
        <title>Fusarium specimens isolated from Avocado Roots.</title>
        <authorList>
            <person name="Stajich J."/>
            <person name="Roper C."/>
            <person name="Heimlech-Rivalta G."/>
        </authorList>
    </citation>
    <scope>NUCLEOTIDE SEQUENCE</scope>
    <source>
        <strain evidence="5">CF00143</strain>
    </source>
</reference>
<organism evidence="5 6">
    <name type="scientific">Fusarium irregulare</name>
    <dbReference type="NCBI Taxonomy" id="2494466"/>
    <lineage>
        <taxon>Eukaryota</taxon>
        <taxon>Fungi</taxon>
        <taxon>Dikarya</taxon>
        <taxon>Ascomycota</taxon>
        <taxon>Pezizomycotina</taxon>
        <taxon>Sordariomycetes</taxon>
        <taxon>Hypocreomycetidae</taxon>
        <taxon>Hypocreales</taxon>
        <taxon>Nectriaceae</taxon>
        <taxon>Fusarium</taxon>
        <taxon>Fusarium incarnatum-equiseti species complex</taxon>
    </lineage>
</organism>
<evidence type="ECO:0000313" key="6">
    <source>
        <dbReference type="Proteomes" id="UP001152130"/>
    </source>
</evidence>
<keyword evidence="6" id="KW-1185">Reference proteome</keyword>
<feature type="domain" description="NAD-dependent epimerase/dehydratase" evidence="2">
    <location>
        <begin position="9"/>
        <end position="242"/>
    </location>
</feature>
<dbReference type="Gene3D" id="3.40.50.720">
    <property type="entry name" value="NAD(P)-binding Rossmann-like Domain"/>
    <property type="match status" value="1"/>
</dbReference>
<dbReference type="InterPro" id="IPR002213">
    <property type="entry name" value="UDP_glucos_trans"/>
</dbReference>
<dbReference type="OrthoDB" id="5835829at2759"/>
<dbReference type="CDD" id="cd03784">
    <property type="entry name" value="GT1_Gtf-like"/>
    <property type="match status" value="1"/>
</dbReference>
<dbReference type="PANTHER" id="PTHR48050:SF13">
    <property type="entry name" value="STEROL 3-BETA-GLUCOSYLTRANSFERASE UGT80A2"/>
    <property type="match status" value="1"/>
</dbReference>
<dbReference type="Gene3D" id="3.40.50.2000">
    <property type="entry name" value="Glycogen Phosphorylase B"/>
    <property type="match status" value="2"/>
</dbReference>
<dbReference type="Pfam" id="PF03033">
    <property type="entry name" value="Glyco_transf_28"/>
    <property type="match status" value="1"/>
</dbReference>
<evidence type="ECO:0008006" key="7">
    <source>
        <dbReference type="Google" id="ProtNLM"/>
    </source>
</evidence>
<dbReference type="GO" id="GO:0016906">
    <property type="term" value="F:sterol 3-beta-glucosyltransferase activity"/>
    <property type="evidence" value="ECO:0007669"/>
    <property type="project" value="UniProtKB-ARBA"/>
</dbReference>
<keyword evidence="1" id="KW-0808">Transferase</keyword>
<evidence type="ECO:0000259" key="3">
    <source>
        <dbReference type="Pfam" id="PF03033"/>
    </source>
</evidence>
<gene>
    <name evidence="5" type="ORF">NW766_004044</name>
</gene>
<comment type="caution">
    <text evidence="5">The sequence shown here is derived from an EMBL/GenBank/DDBJ whole genome shotgun (WGS) entry which is preliminary data.</text>
</comment>
<name>A0A9W8PTV3_9HYPO</name>
<evidence type="ECO:0000259" key="2">
    <source>
        <dbReference type="Pfam" id="PF01370"/>
    </source>
</evidence>
<dbReference type="AlphaFoldDB" id="A0A9W8PTV3"/>
<evidence type="ECO:0000256" key="1">
    <source>
        <dbReference type="ARBA" id="ARBA00022679"/>
    </source>
</evidence>
<sequence>MGECKRRNVLVTGANGYIGSAVCRAFVRAGWNTFGLIRNPKAQEELALSEIIPVIGSFTDLSFLESLFNQVNTFDVIVSCTERIPGYAAHFQEVMACVKIVAEQSNRQGVRPLVLWSSGCKDYGTTPLDGEPSLTPHVEDSPLNEPRILKERTVNSAKVFGYSSLFDAAVLRPTCVFGYSSSYYGAIFDYAEVQRQYGSQVLRIPGNPHSIMHATHVDDCGDAYVSLAEHTDRRAVDGQFFNISGHRYETLGEIATAIAKEYRFEKGIEFVRSDEAEPSFPSGLHFVFSFSQWVGSDKLRSLTGWKDRRVLFSEGIHAHRMSYEAFKGRGHGNVAESFISLLHRLETMALNRIKSRGRGHLAIDDYDADEGPSSNVIDDGRVKVQFHDNPQALAAWCEQFKDTFAGDASSSEQLQPPKPRRTNSVAFIPGVEKPAESPRLHIAIHIVGSRGDVQPFIPIAQLLIKPPYGHRVRICTHAAFKEFVEAQGVEFFNIGGDPEALMAYMVKNPGLLPNRESLKGGDVGKRRKEMAEIISGTWRSCIEAGNGMGEPIKAANVESVDDLFLADVIIANPPSMGHIHCAQKLSVPLHMVFTMPWSPTKSFPHPLAAMSYGDADAKVANYLSFMMMELLTWQGLGDLINKFRTKTLHLDPISPLWGFQLLSRLRIPFSYLWSETLISKPSDWNSHLNITGFSFLPLASSYTPPPDLVSFLDAGPTPIYIGFGSIVVDDPQALTNMILEAVKTAGVRAIISKGWGGVGIGEVPDSVYLIGNCPHDWLFQRVAAVVHHGGAGTTAAGIAAGRPTVIVPFFGDQPFWGQMMARAGAGPVAVPYKDLTAEILAESITFALQPEVVKKANDMALQIGEEDGSGGAAMDIQAHLDIDSLRCDLSPGRLASWLHRKTGAHLSGFAVACLRDHALVDMSDLKLLRHKHWYVDEGAESPAIGAIAAASGFAAAIGTATSDYAERLRNSPRSGTARRRSTIRPQEVLAKEDGIKEAALRPLKGPRNATQADMEALARKMASKTLYGAEPAFSATRLCRPVTEAHLKHKNSWIAHEAGRNGRAFYITRVTGRYACDIAAATARAPVAFFYNVANGFHNAPSNVFDVDVRRRDEITGLGSGIRTAGKEFCYGFWDAFSGIVTKPYEDTKSMGAKGFGRGLLRGGLGIIGNLGSGKQRVSLELLILLTYV</sequence>
<dbReference type="FunFam" id="3.40.50.2000:FF:000009">
    <property type="entry name" value="Sterol 3-beta-glucosyltransferase UGT80A2"/>
    <property type="match status" value="1"/>
</dbReference>
<dbReference type="GO" id="GO:0005975">
    <property type="term" value="P:carbohydrate metabolic process"/>
    <property type="evidence" value="ECO:0007669"/>
    <property type="project" value="InterPro"/>
</dbReference>
<dbReference type="Pfam" id="PF06722">
    <property type="entry name" value="EryCIII-like_C"/>
    <property type="match status" value="1"/>
</dbReference>
<feature type="domain" description="Erythromycin biosynthesis protein CIII-like C-terminal" evidence="4">
    <location>
        <begin position="759"/>
        <end position="851"/>
    </location>
</feature>
<dbReference type="Proteomes" id="UP001152130">
    <property type="component" value="Unassembled WGS sequence"/>
</dbReference>
<protein>
    <recommendedName>
        <fullName evidence="7">Glycosyltransferase family 28 N-terminal domain-containing protein</fullName>
    </recommendedName>
</protein>